<organism evidence="6 7">
    <name type="scientific">Chlorella vulgaris</name>
    <name type="common">Green alga</name>
    <dbReference type="NCBI Taxonomy" id="3077"/>
    <lineage>
        <taxon>Eukaryota</taxon>
        <taxon>Viridiplantae</taxon>
        <taxon>Chlorophyta</taxon>
        <taxon>core chlorophytes</taxon>
        <taxon>Trebouxiophyceae</taxon>
        <taxon>Chlorellales</taxon>
        <taxon>Chlorellaceae</taxon>
        <taxon>Chlorella clade</taxon>
        <taxon>Chlorella</taxon>
    </lineage>
</organism>
<dbReference type="SUPFAM" id="SSF81296">
    <property type="entry name" value="E set domains"/>
    <property type="match status" value="1"/>
</dbReference>
<evidence type="ECO:0000256" key="2">
    <source>
        <dbReference type="SAM" id="MobiDB-lite"/>
    </source>
</evidence>
<dbReference type="EMBL" id="SIDB01000001">
    <property type="protein sequence ID" value="KAI3437759.1"/>
    <property type="molecule type" value="Genomic_DNA"/>
</dbReference>
<evidence type="ECO:0000256" key="3">
    <source>
        <dbReference type="SAM" id="SignalP"/>
    </source>
</evidence>
<dbReference type="InterPro" id="IPR037293">
    <property type="entry name" value="Gal_Oxidase_central_sf"/>
</dbReference>
<feature type="domain" description="Galactose oxidase-like Early set" evidence="5">
    <location>
        <begin position="481"/>
        <end position="575"/>
    </location>
</feature>
<dbReference type="PANTHER" id="PTHR32208:SF21">
    <property type="entry name" value="LOW QUALITY PROTEIN: ALDEHYDE OXIDASE GLOX-LIKE"/>
    <property type="match status" value="1"/>
</dbReference>
<evidence type="ECO:0000313" key="6">
    <source>
        <dbReference type="EMBL" id="KAI3437759.1"/>
    </source>
</evidence>
<dbReference type="Gene3D" id="2.60.40.10">
    <property type="entry name" value="Immunoglobulins"/>
    <property type="match status" value="1"/>
</dbReference>
<feature type="region of interest" description="Disordered" evidence="2">
    <location>
        <begin position="51"/>
        <end position="71"/>
    </location>
</feature>
<dbReference type="Pfam" id="PF07250">
    <property type="entry name" value="Glyoxal_oxid_N"/>
    <property type="match status" value="1"/>
</dbReference>
<dbReference type="Gene3D" id="2.130.10.80">
    <property type="entry name" value="Galactose oxidase/kelch, beta-propeller"/>
    <property type="match status" value="1"/>
</dbReference>
<keyword evidence="7" id="KW-1185">Reference proteome</keyword>
<evidence type="ECO:0000259" key="4">
    <source>
        <dbReference type="Pfam" id="PF07250"/>
    </source>
</evidence>
<evidence type="ECO:0000256" key="1">
    <source>
        <dbReference type="ARBA" id="ARBA00022729"/>
    </source>
</evidence>
<gene>
    <name evidence="6" type="ORF">D9Q98_000206</name>
</gene>
<dbReference type="Proteomes" id="UP001055712">
    <property type="component" value="Unassembled WGS sequence"/>
</dbReference>
<sequence length="576" mass="61557">MRPSLASLLLGVALLIFSASAERRIGAQALNTANGDELQPRRGSRKQLLEWEPVSTADGGPGDTFVPQGGEGSWESGGDTGIIMIHACVMSKGDVVGWSARNMGLQEYGSAVYNATTRSYKQLLDECGVHDCKNSFCGAQTTTAKSEVLIFGGHADHINWFRSYDHGTGGLWSTQMTSGRWYPGVATLPDGKVIVVGGVADSGKAGYHVEDDRSVDNPSYEVYDPIARKFTGDNWEMSEQLAAAFPIHTYPHVLLTPDGGLAVSAGKLMVKYARTGPTTFAKTYDYPSRPGAPWSYPQTGVGALLPMLPPYDQLFFLAAGGTSQDRAKVGTPASDAAEIIELTEGPEASWTSVGPMPYPRVMGDALVLCDGTIGIFGGAQEGLAGWSKVARNVDYGDGTSWYCEEKCSKAEVEVFEPTIFDPATGQWSEKGTLATMLRPRLYHSVAVLLPDCTVMMAGSDVTNDKTAEIFSPPYLNKGPQPVIVEAPTVVTAGTEVTVPYMSPDPVQRAILIRNAAVTHSMAFDARALWLEVVSNTGCELSVAIPGNRNVLPPGMYMLVILSDKDVPSPAQIVSIP</sequence>
<reference evidence="6" key="1">
    <citation type="journal article" date="2019" name="Plant J.">
        <title>Chlorella vulgaris genome assembly and annotation reveals the molecular basis for metabolic acclimation to high light conditions.</title>
        <authorList>
            <person name="Cecchin M."/>
            <person name="Marcolungo L."/>
            <person name="Rossato M."/>
            <person name="Girolomoni L."/>
            <person name="Cosentino E."/>
            <person name="Cuine S."/>
            <person name="Li-Beisson Y."/>
            <person name="Delledonne M."/>
            <person name="Ballottari M."/>
        </authorList>
    </citation>
    <scope>NUCLEOTIDE SEQUENCE</scope>
    <source>
        <strain evidence="6">211/11P</strain>
    </source>
</reference>
<accession>A0A9D4TYF1</accession>
<reference evidence="6" key="2">
    <citation type="submission" date="2020-11" db="EMBL/GenBank/DDBJ databases">
        <authorList>
            <person name="Cecchin M."/>
            <person name="Marcolungo L."/>
            <person name="Rossato M."/>
            <person name="Girolomoni L."/>
            <person name="Cosentino E."/>
            <person name="Cuine S."/>
            <person name="Li-Beisson Y."/>
            <person name="Delledonne M."/>
            <person name="Ballottari M."/>
        </authorList>
    </citation>
    <scope>NUCLEOTIDE SEQUENCE</scope>
    <source>
        <strain evidence="6">211/11P</strain>
        <tissue evidence="6">Whole cell</tissue>
    </source>
</reference>
<dbReference type="CDD" id="cd02851">
    <property type="entry name" value="E_set_GO_C"/>
    <property type="match status" value="1"/>
</dbReference>
<comment type="caution">
    <text evidence="6">The sequence shown here is derived from an EMBL/GenBank/DDBJ whole genome shotgun (WGS) entry which is preliminary data.</text>
</comment>
<proteinExistence type="predicted"/>
<evidence type="ECO:0008006" key="8">
    <source>
        <dbReference type="Google" id="ProtNLM"/>
    </source>
</evidence>
<name>A0A9D4TYF1_CHLVU</name>
<dbReference type="PANTHER" id="PTHR32208">
    <property type="entry name" value="SECRETED PROTEIN-RELATED"/>
    <property type="match status" value="1"/>
</dbReference>
<dbReference type="InterPro" id="IPR011043">
    <property type="entry name" value="Gal_Oxase/kelch_b-propeller"/>
</dbReference>
<feature type="chain" id="PRO_5038920252" description="Galactose oxidase" evidence="3">
    <location>
        <begin position="22"/>
        <end position="576"/>
    </location>
</feature>
<dbReference type="InterPro" id="IPR013783">
    <property type="entry name" value="Ig-like_fold"/>
</dbReference>
<feature type="signal peptide" evidence="3">
    <location>
        <begin position="1"/>
        <end position="21"/>
    </location>
</feature>
<dbReference type="AlphaFoldDB" id="A0A9D4TYF1"/>
<dbReference type="InterPro" id="IPR015202">
    <property type="entry name" value="GO-like_E_set"/>
</dbReference>
<dbReference type="InterPro" id="IPR014756">
    <property type="entry name" value="Ig_E-set"/>
</dbReference>
<dbReference type="OrthoDB" id="2019572at2759"/>
<dbReference type="SUPFAM" id="SSF50965">
    <property type="entry name" value="Galactose oxidase, central domain"/>
    <property type="match status" value="1"/>
</dbReference>
<evidence type="ECO:0000259" key="5">
    <source>
        <dbReference type="Pfam" id="PF09118"/>
    </source>
</evidence>
<feature type="domain" description="Glyoxal oxidase N-terminal" evidence="4">
    <location>
        <begin position="133"/>
        <end position="390"/>
    </location>
</feature>
<dbReference type="Pfam" id="PF09118">
    <property type="entry name" value="GO-like_E_set"/>
    <property type="match status" value="1"/>
</dbReference>
<dbReference type="InterPro" id="IPR009880">
    <property type="entry name" value="Glyoxal_oxidase_N"/>
</dbReference>
<evidence type="ECO:0000313" key="7">
    <source>
        <dbReference type="Proteomes" id="UP001055712"/>
    </source>
</evidence>
<keyword evidence="1 3" id="KW-0732">Signal</keyword>
<protein>
    <recommendedName>
        <fullName evidence="8">Galactose oxidase</fullName>
    </recommendedName>
</protein>